<evidence type="ECO:0000256" key="5">
    <source>
        <dbReference type="ARBA" id="ARBA00022984"/>
    </source>
</evidence>
<comment type="similarity">
    <text evidence="2">Belongs to the YkuD family.</text>
</comment>
<dbReference type="Proteomes" id="UP001575181">
    <property type="component" value="Unassembled WGS sequence"/>
</dbReference>
<feature type="chain" id="PRO_5046515327" evidence="8">
    <location>
        <begin position="21"/>
        <end position="417"/>
    </location>
</feature>
<keyword evidence="4 7" id="KW-0133">Cell shape</keyword>
<feature type="signal peptide" evidence="8">
    <location>
        <begin position="1"/>
        <end position="20"/>
    </location>
</feature>
<comment type="caution">
    <text evidence="10">The sequence shown here is derived from an EMBL/GenBank/DDBJ whole genome shotgun (WGS) entry which is preliminary data.</text>
</comment>
<dbReference type="CDD" id="cd16913">
    <property type="entry name" value="YkuD_like"/>
    <property type="match status" value="1"/>
</dbReference>
<sequence length="417" mass="47667">MRVRVLIGLLLGVAAPAAMAAESVVGNAFFHNSPAQQMVLVEKDAYSAYLVEAENDRPRVVKRFDQVLMGANGGDKLVEGDKRTPEGVYYIQRYIPSTSLAAMYGAGAFPLNYPNIVDRIEDKTGYGIWLHGVDEDDEDKRATKGCVAFDNSNLEVLKEALDIGTPVVITKDAEFLSPARYQERRADLFARLKGFLSAWENNDFAALKSYVHPDFRNAQGEDAEAYLAQKKRLMDLYPQRQVDADHIQVYKENGHRVVYDFDQFYCAANVAAYGRKRLYFKQGESGRPRLMAAEYFPRAAAPEILRRVKDFLAGWRRSWENRDLGSYLDHYAADFTHNGADLEQWRTYKKGVFQRRSNIQVGMEHLWVRRIRPNRYVVGFDQRFRSDDYNDYGVKTLVLSGCPGAFEISAEYWRPLP</sequence>
<dbReference type="Gene3D" id="2.40.440.10">
    <property type="entry name" value="L,D-transpeptidase catalytic domain-like"/>
    <property type="match status" value="1"/>
</dbReference>
<keyword evidence="3" id="KW-0808">Transferase</keyword>
<organism evidence="10 11">
    <name type="scientific">Thiohalorhabdus methylotrophus</name>
    <dbReference type="NCBI Taxonomy" id="3242694"/>
    <lineage>
        <taxon>Bacteria</taxon>
        <taxon>Pseudomonadati</taxon>
        <taxon>Pseudomonadota</taxon>
        <taxon>Gammaproteobacteria</taxon>
        <taxon>Thiohalorhabdales</taxon>
        <taxon>Thiohalorhabdaceae</taxon>
        <taxon>Thiohalorhabdus</taxon>
    </lineage>
</organism>
<proteinExistence type="inferred from homology"/>
<evidence type="ECO:0000313" key="11">
    <source>
        <dbReference type="Proteomes" id="UP001575181"/>
    </source>
</evidence>
<feature type="domain" description="L,D-TPase catalytic" evidence="9">
    <location>
        <begin position="37"/>
        <end position="170"/>
    </location>
</feature>
<dbReference type="Pfam" id="PF03734">
    <property type="entry name" value="YkuD"/>
    <property type="match status" value="1"/>
</dbReference>
<evidence type="ECO:0000256" key="7">
    <source>
        <dbReference type="PROSITE-ProRule" id="PRU01373"/>
    </source>
</evidence>
<feature type="active site" description="Nucleophile" evidence="7">
    <location>
        <position position="146"/>
    </location>
</feature>
<keyword evidence="5 7" id="KW-0573">Peptidoglycan synthesis</keyword>
<gene>
    <name evidence="10" type="ORF">ACERLL_13985</name>
</gene>
<evidence type="ECO:0000313" key="10">
    <source>
        <dbReference type="EMBL" id="MFA9461930.1"/>
    </source>
</evidence>
<comment type="pathway">
    <text evidence="1 7">Cell wall biogenesis; peptidoglycan biosynthesis.</text>
</comment>
<evidence type="ECO:0000256" key="6">
    <source>
        <dbReference type="ARBA" id="ARBA00023316"/>
    </source>
</evidence>
<protein>
    <submittedName>
        <fullName evidence="10">L,D-transpeptidase family protein</fullName>
    </submittedName>
</protein>
<evidence type="ECO:0000256" key="3">
    <source>
        <dbReference type="ARBA" id="ARBA00022679"/>
    </source>
</evidence>
<evidence type="ECO:0000256" key="4">
    <source>
        <dbReference type="ARBA" id="ARBA00022960"/>
    </source>
</evidence>
<dbReference type="EMBL" id="JBGUAW010000009">
    <property type="protein sequence ID" value="MFA9461930.1"/>
    <property type="molecule type" value="Genomic_DNA"/>
</dbReference>
<dbReference type="InterPro" id="IPR005490">
    <property type="entry name" value="LD_TPept_cat_dom"/>
</dbReference>
<dbReference type="RefSeq" id="WP_373656717.1">
    <property type="nucleotide sequence ID" value="NZ_JBGUAW010000009.1"/>
</dbReference>
<keyword evidence="11" id="KW-1185">Reference proteome</keyword>
<dbReference type="PANTHER" id="PTHR36699">
    <property type="entry name" value="LD-TRANSPEPTIDASE"/>
    <property type="match status" value="1"/>
</dbReference>
<evidence type="ECO:0000256" key="2">
    <source>
        <dbReference type="ARBA" id="ARBA00005992"/>
    </source>
</evidence>
<dbReference type="InterPro" id="IPR038063">
    <property type="entry name" value="Transpep_catalytic_dom"/>
</dbReference>
<dbReference type="PANTHER" id="PTHR36699:SF1">
    <property type="entry name" value="L,D-TRANSPEPTIDASE YAFK-RELATED"/>
    <property type="match status" value="1"/>
</dbReference>
<dbReference type="PROSITE" id="PS52029">
    <property type="entry name" value="LD_TPASE"/>
    <property type="match status" value="1"/>
</dbReference>
<dbReference type="InterPro" id="IPR056203">
    <property type="entry name" value="Cds6_C"/>
</dbReference>
<evidence type="ECO:0000256" key="1">
    <source>
        <dbReference type="ARBA" id="ARBA00004752"/>
    </source>
</evidence>
<keyword evidence="6 7" id="KW-0961">Cell wall biogenesis/degradation</keyword>
<name>A0ABV4U0T7_9GAMM</name>
<evidence type="ECO:0000256" key="8">
    <source>
        <dbReference type="SAM" id="SignalP"/>
    </source>
</evidence>
<dbReference type="SUPFAM" id="SSF141523">
    <property type="entry name" value="L,D-transpeptidase catalytic domain-like"/>
    <property type="match status" value="1"/>
</dbReference>
<accession>A0ABV4U0T7</accession>
<evidence type="ECO:0000259" key="9">
    <source>
        <dbReference type="PROSITE" id="PS52029"/>
    </source>
</evidence>
<feature type="active site" description="Proton donor/acceptor" evidence="7">
    <location>
        <position position="131"/>
    </location>
</feature>
<dbReference type="Pfam" id="PF24125">
    <property type="entry name" value="Cds6_C"/>
    <property type="match status" value="2"/>
</dbReference>
<dbReference type="InterPro" id="IPR032710">
    <property type="entry name" value="NTF2-like_dom_sf"/>
</dbReference>
<dbReference type="SUPFAM" id="SSF54427">
    <property type="entry name" value="NTF2-like"/>
    <property type="match status" value="2"/>
</dbReference>
<reference evidence="10 11" key="1">
    <citation type="submission" date="2024-08" db="EMBL/GenBank/DDBJ databases">
        <title>Whole-genome sequencing of halo(alkali)philic microorganisms from hypersaline lakes.</title>
        <authorList>
            <person name="Sorokin D.Y."/>
            <person name="Merkel A.Y."/>
            <person name="Messina E."/>
            <person name="Yakimov M."/>
        </authorList>
    </citation>
    <scope>NUCLEOTIDE SEQUENCE [LARGE SCALE GENOMIC DNA]</scope>
    <source>
        <strain evidence="10 11">Cl-TMA</strain>
    </source>
</reference>
<keyword evidence="8" id="KW-0732">Signal</keyword>